<keyword evidence="1" id="KW-1133">Transmembrane helix</keyword>
<feature type="transmembrane region" description="Helical" evidence="1">
    <location>
        <begin position="95"/>
        <end position="115"/>
    </location>
</feature>
<comment type="caution">
    <text evidence="2">The sequence shown here is derived from an EMBL/GenBank/DDBJ whole genome shotgun (WGS) entry which is preliminary data.</text>
</comment>
<evidence type="ECO:0000313" key="2">
    <source>
        <dbReference type="EMBL" id="KAK3243659.1"/>
    </source>
</evidence>
<protein>
    <recommendedName>
        <fullName evidence="4">EF-hand domain-containing protein</fullName>
    </recommendedName>
</protein>
<evidence type="ECO:0008006" key="4">
    <source>
        <dbReference type="Google" id="ProtNLM"/>
    </source>
</evidence>
<accession>A0AAE0BX10</accession>
<dbReference type="EMBL" id="LGRX02032725">
    <property type="protein sequence ID" value="KAK3243659.1"/>
    <property type="molecule type" value="Genomic_DNA"/>
</dbReference>
<sequence>MASYAVDPLRPTMSGILAMDANDDEILDAEELERAAQLQGTSQIGNLLDYDANEDDVLDEAELKIIQAVEEGRARVNILSVVQDRFAEIIRRKANYLNLMAYLTFLYTYFTIFLLQREAVIAYDTSHSLKFALEMGFDFEEEPAVGEFYSWLTALAESVWSDPVCGDRLCDPPFEYPGFGPTPESYGCSADCGVNPNVTAVDLRISFRCMVPLAGGGRTCATVNPDAHWEEARFSPARAHVALRAWSSLSLEDSRARLAETQWNLCTTEEGLRSGKYSLAHIQLSSFEMRVEDMQLQPSDDQDILCWWPTWQKFTFLGEFHEEVMAPLALALPTEAPSPPTRVSKARGATWVARGTGTEARRLSCVCT</sequence>
<keyword evidence="1" id="KW-0812">Transmembrane</keyword>
<reference evidence="2 3" key="1">
    <citation type="journal article" date="2015" name="Genome Biol. Evol.">
        <title>Comparative Genomics of a Bacterivorous Green Alga Reveals Evolutionary Causalities and Consequences of Phago-Mixotrophic Mode of Nutrition.</title>
        <authorList>
            <person name="Burns J.A."/>
            <person name="Paasch A."/>
            <person name="Narechania A."/>
            <person name="Kim E."/>
        </authorList>
    </citation>
    <scope>NUCLEOTIDE SEQUENCE [LARGE SCALE GENOMIC DNA]</scope>
    <source>
        <strain evidence="2 3">PLY_AMNH</strain>
    </source>
</reference>
<evidence type="ECO:0000256" key="1">
    <source>
        <dbReference type="SAM" id="Phobius"/>
    </source>
</evidence>
<organism evidence="2 3">
    <name type="scientific">Cymbomonas tetramitiformis</name>
    <dbReference type="NCBI Taxonomy" id="36881"/>
    <lineage>
        <taxon>Eukaryota</taxon>
        <taxon>Viridiplantae</taxon>
        <taxon>Chlorophyta</taxon>
        <taxon>Pyramimonadophyceae</taxon>
        <taxon>Pyramimonadales</taxon>
        <taxon>Pyramimonadaceae</taxon>
        <taxon>Cymbomonas</taxon>
    </lineage>
</organism>
<dbReference type="AlphaFoldDB" id="A0AAE0BX10"/>
<proteinExistence type="predicted"/>
<keyword evidence="1" id="KW-0472">Membrane</keyword>
<gene>
    <name evidence="2" type="ORF">CYMTET_46700</name>
</gene>
<keyword evidence="3" id="KW-1185">Reference proteome</keyword>
<dbReference type="Proteomes" id="UP001190700">
    <property type="component" value="Unassembled WGS sequence"/>
</dbReference>
<name>A0AAE0BX10_9CHLO</name>
<evidence type="ECO:0000313" key="3">
    <source>
        <dbReference type="Proteomes" id="UP001190700"/>
    </source>
</evidence>